<dbReference type="InterPro" id="IPR011050">
    <property type="entry name" value="Pectin_lyase_fold/virulence"/>
</dbReference>
<name>A0ABU8FIQ3_9BACI</name>
<dbReference type="InterPro" id="IPR006626">
    <property type="entry name" value="PbH1"/>
</dbReference>
<dbReference type="Proteomes" id="UP001372526">
    <property type="component" value="Unassembled WGS sequence"/>
</dbReference>
<proteinExistence type="predicted"/>
<comment type="caution">
    <text evidence="1">The sequence shown here is derived from an EMBL/GenBank/DDBJ whole genome shotgun (WGS) entry which is preliminary data.</text>
</comment>
<organism evidence="1 2">
    <name type="scientific">Bacillus bruguierae</name>
    <dbReference type="NCBI Taxonomy" id="3127667"/>
    <lineage>
        <taxon>Bacteria</taxon>
        <taxon>Bacillati</taxon>
        <taxon>Bacillota</taxon>
        <taxon>Bacilli</taxon>
        <taxon>Bacillales</taxon>
        <taxon>Bacillaceae</taxon>
        <taxon>Bacillus</taxon>
    </lineage>
</organism>
<gene>
    <name evidence="1" type="ORF">WAZ07_10600</name>
</gene>
<keyword evidence="2" id="KW-1185">Reference proteome</keyword>
<protein>
    <submittedName>
        <fullName evidence="1">Right-handed parallel beta-helix repeat-containing protein</fullName>
    </submittedName>
</protein>
<dbReference type="SUPFAM" id="SSF51126">
    <property type="entry name" value="Pectin lyase-like"/>
    <property type="match status" value="1"/>
</dbReference>
<sequence>MTSYLNANLGDMSDVDLTNMSPAHGDVLTYDDVKSKWIPKKLSISSTENASSVVYVIELDRWNIKNDGTNAAATTLGINQALIWAKSQGYNHVILPGGTYKLKIDSTSFSCIVMPSNIHFEMADGCVLQLEANSSPWYRIFEVKGVRNVRVSGGKIVGDKKGHIYEIGVKFVRGGVNPDGSLNSNPNFIRSEVVDRYVNPGLLKSFRLWSISGVTAARYSFYQYNGTVSSSTLVGFKTDGQFAPTSPSGRNWVAPIDKANKMIFVIDITSSPLSDDQIAKINAKVDAQNYTHEWGQGIEISGSNYVEIDHVEISDCTGDAVSTGWLEYKLNPADYTQEQMGSHIYIHNCDIHNCRRQGITLGSANDTYIFDNKIYFIGKADDGITVDGTAPMFGIDIESMWTQSNIPTWRPELNQSGLELNTRIYIYNNYIYSNARGHFVNVDGIHVVLENNIFEGFNVGGVSSYQNNWYIKYLNNTFIGCELTVKGDNFVNGAVCNNGNIKLQDIRGAVVTNCQIKNGSFSVSSTYGYFGTPAVNVTTKTFTYSSPHGMGNGAKICFEQWIGKVPAGISVDKLYYTVNVTPTSFQVAETLNGPPVVITDAGTAGFNISRCDYGRCYISDITIEREWRSDNAVAQNLSVIMTGGVLKNINVKNYDISIKPPANYAGRPITVEGLTLIEGAADLECCNLSNGKFLRAKTSRMGGDLSLGSNNAQYTRKINTDNCLFQNVGVNFEGNVVNNRSTFLNSIIKKTDSSTVSIIAHSYLENTVVSLRWLTKEKAVTIAQCIFNNVSTDINASTRLIDNTVIN</sequence>
<accession>A0ABU8FIQ3</accession>
<dbReference type="RefSeq" id="WP_336472418.1">
    <property type="nucleotide sequence ID" value="NZ_JBAWSX010000005.1"/>
</dbReference>
<dbReference type="SMART" id="SM00710">
    <property type="entry name" value="PbH1"/>
    <property type="match status" value="6"/>
</dbReference>
<dbReference type="InterPro" id="IPR012334">
    <property type="entry name" value="Pectin_lyas_fold"/>
</dbReference>
<evidence type="ECO:0000313" key="2">
    <source>
        <dbReference type="Proteomes" id="UP001372526"/>
    </source>
</evidence>
<evidence type="ECO:0000313" key="1">
    <source>
        <dbReference type="EMBL" id="MEI4801771.1"/>
    </source>
</evidence>
<dbReference type="Gene3D" id="2.160.20.10">
    <property type="entry name" value="Single-stranded right-handed beta-helix, Pectin lyase-like"/>
    <property type="match status" value="2"/>
</dbReference>
<dbReference type="EMBL" id="JBAWSX010000005">
    <property type="protein sequence ID" value="MEI4801771.1"/>
    <property type="molecule type" value="Genomic_DNA"/>
</dbReference>
<reference evidence="1 2" key="1">
    <citation type="submission" date="2024-01" db="EMBL/GenBank/DDBJ databases">
        <title>Seven novel Bacillus-like species.</title>
        <authorList>
            <person name="Liu G."/>
        </authorList>
    </citation>
    <scope>NUCLEOTIDE SEQUENCE [LARGE SCALE GENOMIC DNA]</scope>
    <source>
        <strain evidence="1 2">FJAT-51639</strain>
    </source>
</reference>